<dbReference type="SUPFAM" id="SSF50104">
    <property type="entry name" value="Translation proteins SH3-like domain"/>
    <property type="match status" value="1"/>
</dbReference>
<comment type="similarity">
    <text evidence="1">Belongs to the eukaryotic ribosomal protein eL21 family.</text>
</comment>
<proteinExistence type="inferred from homology"/>
<dbReference type="AlphaFoldDB" id="A0A8C3W1V3"/>
<evidence type="ECO:0000313" key="5">
    <source>
        <dbReference type="Ensembl" id="ENSCWAP00000006776.1"/>
    </source>
</evidence>
<dbReference type="GO" id="GO:0003735">
    <property type="term" value="F:structural constituent of ribosome"/>
    <property type="evidence" value="ECO:0007669"/>
    <property type="project" value="InterPro"/>
</dbReference>
<dbReference type="Proteomes" id="UP000694540">
    <property type="component" value="Unplaced"/>
</dbReference>
<dbReference type="GO" id="GO:0005840">
    <property type="term" value="C:ribosome"/>
    <property type="evidence" value="ECO:0007669"/>
    <property type="project" value="UniProtKB-KW"/>
</dbReference>
<dbReference type="GO" id="GO:0006412">
    <property type="term" value="P:translation"/>
    <property type="evidence" value="ECO:0007669"/>
    <property type="project" value="InterPro"/>
</dbReference>
<dbReference type="GO" id="GO:1990904">
    <property type="term" value="C:ribonucleoprotein complex"/>
    <property type="evidence" value="ECO:0007669"/>
    <property type="project" value="UniProtKB-KW"/>
</dbReference>
<dbReference type="GO" id="GO:0031090">
    <property type="term" value="C:organelle membrane"/>
    <property type="evidence" value="ECO:0007669"/>
    <property type="project" value="UniProtKB-ARBA"/>
</dbReference>
<accession>A0A8C3W1V3</accession>
<dbReference type="InterPro" id="IPR001147">
    <property type="entry name" value="Ribosomal_eL21"/>
</dbReference>
<evidence type="ECO:0000256" key="1">
    <source>
        <dbReference type="ARBA" id="ARBA00008427"/>
    </source>
</evidence>
<evidence type="ECO:0000256" key="2">
    <source>
        <dbReference type="ARBA" id="ARBA00022980"/>
    </source>
</evidence>
<organism evidence="5 6">
    <name type="scientific">Catagonus wagneri</name>
    <name type="common">Chacoan peccary</name>
    <dbReference type="NCBI Taxonomy" id="51154"/>
    <lineage>
        <taxon>Eukaryota</taxon>
        <taxon>Metazoa</taxon>
        <taxon>Chordata</taxon>
        <taxon>Craniata</taxon>
        <taxon>Vertebrata</taxon>
        <taxon>Euteleostomi</taxon>
        <taxon>Mammalia</taxon>
        <taxon>Eutheria</taxon>
        <taxon>Laurasiatheria</taxon>
        <taxon>Artiodactyla</taxon>
        <taxon>Suina</taxon>
        <taxon>Tayassuidae</taxon>
        <taxon>Catagonus</taxon>
    </lineage>
</organism>
<dbReference type="InterPro" id="IPR008991">
    <property type="entry name" value="Translation_prot_SH3-like_sf"/>
</dbReference>
<dbReference type="Ensembl" id="ENSCWAT00000007358.1">
    <property type="protein sequence ID" value="ENSCWAP00000006776.1"/>
    <property type="gene ID" value="ENSCWAG00000005255.1"/>
</dbReference>
<keyword evidence="3" id="KW-0687">Ribonucleoprotein</keyword>
<dbReference type="PANTHER" id="PTHR20981">
    <property type="entry name" value="60S RIBOSOMAL PROTEIN L21"/>
    <property type="match status" value="1"/>
</dbReference>
<protein>
    <recommendedName>
        <fullName evidence="4">60S ribosomal protein L21</fullName>
    </recommendedName>
</protein>
<dbReference type="GeneTree" id="ENSGT00950000182922"/>
<dbReference type="Pfam" id="PF01157">
    <property type="entry name" value="Ribosomal_L21e"/>
    <property type="match status" value="1"/>
</dbReference>
<dbReference type="Gene3D" id="2.30.30.70">
    <property type="entry name" value="Ribosomal protein L21"/>
    <property type="match status" value="1"/>
</dbReference>
<evidence type="ECO:0000256" key="3">
    <source>
        <dbReference type="ARBA" id="ARBA00023274"/>
    </source>
</evidence>
<keyword evidence="6" id="KW-1185">Reference proteome</keyword>
<evidence type="ECO:0000313" key="6">
    <source>
        <dbReference type="Proteomes" id="UP000694540"/>
    </source>
</evidence>
<sequence length="154" mass="17480">MAGTTVFQQFAKITNTKGERRGTHYMFSKPFRKHGVVPLITYMGIAKKGDTVEIKGMDTVQKGKPHKCYHGKTRRVCSVTQHAVGIVNKQVKGKIVAKRIHVCMEHIKYSKSRDIFLKCEGKLSEKEESQRERYLGSAEAPACSNQRSSFFENQ</sequence>
<keyword evidence="2" id="KW-0689">Ribosomal protein</keyword>
<dbReference type="FunFam" id="2.30.30.70:FF:000005">
    <property type="entry name" value="Uncharacterized protein"/>
    <property type="match status" value="1"/>
</dbReference>
<reference evidence="5" key="2">
    <citation type="submission" date="2025-09" db="UniProtKB">
        <authorList>
            <consortium name="Ensembl"/>
        </authorList>
    </citation>
    <scope>IDENTIFICATION</scope>
</reference>
<evidence type="ECO:0000256" key="4">
    <source>
        <dbReference type="ARBA" id="ARBA00035327"/>
    </source>
</evidence>
<name>A0A8C3W1V3_9CETA</name>
<dbReference type="InterPro" id="IPR036948">
    <property type="entry name" value="Ribosomal_eL21_sf"/>
</dbReference>
<reference evidence="5" key="1">
    <citation type="submission" date="2025-08" db="UniProtKB">
        <authorList>
            <consortium name="Ensembl"/>
        </authorList>
    </citation>
    <scope>IDENTIFICATION</scope>
</reference>